<proteinExistence type="predicted"/>
<organism evidence="3 4">
    <name type="scientific">Viridothelium virens</name>
    <name type="common">Speckled blister lichen</name>
    <name type="synonym">Trypethelium virens</name>
    <dbReference type="NCBI Taxonomy" id="1048519"/>
    <lineage>
        <taxon>Eukaryota</taxon>
        <taxon>Fungi</taxon>
        <taxon>Dikarya</taxon>
        <taxon>Ascomycota</taxon>
        <taxon>Pezizomycotina</taxon>
        <taxon>Dothideomycetes</taxon>
        <taxon>Dothideomycetes incertae sedis</taxon>
        <taxon>Trypetheliales</taxon>
        <taxon>Trypetheliaceae</taxon>
        <taxon>Viridothelium</taxon>
    </lineage>
</organism>
<sequence length="262" mass="29175">MNFFRSPFGRLCLFTFLCSATIAAPVSELNNEIDASFNKTDFEKRDPGDSKDEAISVTFKIAGWPNIAEENCYAMLCLLNGRRDFQRTLGEGERTTNYRTSGGELRPFQAQNLQQRHTAQINPDTTSGEEFPWRSIHWNQPSYLFPATLAEQRSQGGVIGRALVAAQVGFGKWFHISFTGAPFGTYCTALFQTPPDTSVCGKQPKEELFSSEGVNIADYAYQLTKDVRPYQFMHIAGSNKGQKRSESLESSATDADDVTTDS</sequence>
<accession>A0A6A6GTU4</accession>
<feature type="signal peptide" evidence="2">
    <location>
        <begin position="1"/>
        <end position="23"/>
    </location>
</feature>
<evidence type="ECO:0000313" key="4">
    <source>
        <dbReference type="Proteomes" id="UP000800092"/>
    </source>
</evidence>
<keyword evidence="2" id="KW-0732">Signal</keyword>
<dbReference type="EMBL" id="ML991880">
    <property type="protein sequence ID" value="KAF2228988.1"/>
    <property type="molecule type" value="Genomic_DNA"/>
</dbReference>
<evidence type="ECO:0000256" key="1">
    <source>
        <dbReference type="SAM" id="MobiDB-lite"/>
    </source>
</evidence>
<protein>
    <submittedName>
        <fullName evidence="3">Uncharacterized protein</fullName>
    </submittedName>
</protein>
<gene>
    <name evidence="3" type="ORF">EV356DRAFT_581165</name>
</gene>
<feature type="region of interest" description="Disordered" evidence="1">
    <location>
        <begin position="238"/>
        <end position="262"/>
    </location>
</feature>
<reference evidence="3" key="1">
    <citation type="journal article" date="2020" name="Stud. Mycol.">
        <title>101 Dothideomycetes genomes: a test case for predicting lifestyles and emergence of pathogens.</title>
        <authorList>
            <person name="Haridas S."/>
            <person name="Albert R."/>
            <person name="Binder M."/>
            <person name="Bloem J."/>
            <person name="Labutti K."/>
            <person name="Salamov A."/>
            <person name="Andreopoulos B."/>
            <person name="Baker S."/>
            <person name="Barry K."/>
            <person name="Bills G."/>
            <person name="Bluhm B."/>
            <person name="Cannon C."/>
            <person name="Castanera R."/>
            <person name="Culley D."/>
            <person name="Daum C."/>
            <person name="Ezra D."/>
            <person name="Gonzalez J."/>
            <person name="Henrissat B."/>
            <person name="Kuo A."/>
            <person name="Liang C."/>
            <person name="Lipzen A."/>
            <person name="Lutzoni F."/>
            <person name="Magnuson J."/>
            <person name="Mondo S."/>
            <person name="Nolan M."/>
            <person name="Ohm R."/>
            <person name="Pangilinan J."/>
            <person name="Park H.-J."/>
            <person name="Ramirez L."/>
            <person name="Alfaro M."/>
            <person name="Sun H."/>
            <person name="Tritt A."/>
            <person name="Yoshinaga Y."/>
            <person name="Zwiers L.-H."/>
            <person name="Turgeon B."/>
            <person name="Goodwin S."/>
            <person name="Spatafora J."/>
            <person name="Crous P."/>
            <person name="Grigoriev I."/>
        </authorList>
    </citation>
    <scope>NUCLEOTIDE SEQUENCE</scope>
    <source>
        <strain evidence="3">Tuck. ex Michener</strain>
    </source>
</reference>
<feature type="chain" id="PRO_5025395818" evidence="2">
    <location>
        <begin position="24"/>
        <end position="262"/>
    </location>
</feature>
<dbReference type="Proteomes" id="UP000800092">
    <property type="component" value="Unassembled WGS sequence"/>
</dbReference>
<dbReference type="OrthoDB" id="3940630at2759"/>
<evidence type="ECO:0000256" key="2">
    <source>
        <dbReference type="SAM" id="SignalP"/>
    </source>
</evidence>
<name>A0A6A6GTU4_VIRVR</name>
<dbReference type="AlphaFoldDB" id="A0A6A6GTU4"/>
<evidence type="ECO:0000313" key="3">
    <source>
        <dbReference type="EMBL" id="KAF2228988.1"/>
    </source>
</evidence>
<keyword evidence="4" id="KW-1185">Reference proteome</keyword>